<evidence type="ECO:0000256" key="1">
    <source>
        <dbReference type="SAM" id="MobiDB-lite"/>
    </source>
</evidence>
<feature type="compositionally biased region" description="Polar residues" evidence="1">
    <location>
        <begin position="394"/>
        <end position="409"/>
    </location>
</feature>
<evidence type="ECO:0000256" key="2">
    <source>
        <dbReference type="SAM" id="Phobius"/>
    </source>
</evidence>
<dbReference type="Proteomes" id="UP001153678">
    <property type="component" value="Unassembled WGS sequence"/>
</dbReference>
<protein>
    <submittedName>
        <fullName evidence="3">14611_t:CDS:1</fullName>
    </submittedName>
</protein>
<proteinExistence type="predicted"/>
<keyword evidence="2" id="KW-0812">Transmembrane</keyword>
<evidence type="ECO:0000313" key="4">
    <source>
        <dbReference type="Proteomes" id="UP001153678"/>
    </source>
</evidence>
<feature type="compositionally biased region" description="Polar residues" evidence="1">
    <location>
        <begin position="420"/>
        <end position="431"/>
    </location>
</feature>
<sequence length="431" mass="47959">MSTPTTSITPTPIPVDVTPPATGISCGAVTCEDPQQCFAKRQGPKCGKRGTWRLNPMVFPPIEYRGRKIGKKEDDRCILFDYSSWTNENINWLLTFIYQNWANYNDNYNNINNITLPSGSFVRPLDYIGSCNYVLPYELESSNKIFLQQLYCDNGLCKKKFDTEDSSCFSSNQCLSQLCGDAIATQPNDGNTTFTGTTCRFDNFAAYDQLKGNRDLNVIINNEHHHTDNKQKNGRNSDSMLVVVIILLIILFGLIICGYARRLFRKQDDNNDNNYSRRAIDPETGEIITLGGRVRRGASILLNRGGSLDRTNSVRTLPPYTVVAEVHPATSNVIVTSISQAFFPPGELPPPYDSVTRDGDSNTGHDATTLDEVREEPHSSGRDANNDHPPKELSMNSESSEPTSRQSNSESDRREGDNSDAVTASLTDNPK</sequence>
<dbReference type="EMBL" id="CAMKVN010001257">
    <property type="protein sequence ID" value="CAI2174786.1"/>
    <property type="molecule type" value="Genomic_DNA"/>
</dbReference>
<dbReference type="AlphaFoldDB" id="A0A9W4SNK0"/>
<keyword evidence="2" id="KW-1133">Transmembrane helix</keyword>
<gene>
    <name evidence="3" type="ORF">FWILDA_LOCUS6767</name>
</gene>
<accession>A0A9W4SNK0</accession>
<keyword evidence="4" id="KW-1185">Reference proteome</keyword>
<comment type="caution">
    <text evidence="3">The sequence shown here is derived from an EMBL/GenBank/DDBJ whole genome shotgun (WGS) entry which is preliminary data.</text>
</comment>
<organism evidence="3 4">
    <name type="scientific">Funneliformis geosporum</name>
    <dbReference type="NCBI Taxonomy" id="1117311"/>
    <lineage>
        <taxon>Eukaryota</taxon>
        <taxon>Fungi</taxon>
        <taxon>Fungi incertae sedis</taxon>
        <taxon>Mucoromycota</taxon>
        <taxon>Glomeromycotina</taxon>
        <taxon>Glomeromycetes</taxon>
        <taxon>Glomerales</taxon>
        <taxon>Glomeraceae</taxon>
        <taxon>Funneliformis</taxon>
    </lineage>
</organism>
<name>A0A9W4SNK0_9GLOM</name>
<feature type="compositionally biased region" description="Basic and acidic residues" evidence="1">
    <location>
        <begin position="371"/>
        <end position="391"/>
    </location>
</feature>
<evidence type="ECO:0000313" key="3">
    <source>
        <dbReference type="EMBL" id="CAI2174786.1"/>
    </source>
</evidence>
<reference evidence="3" key="1">
    <citation type="submission" date="2022-08" db="EMBL/GenBank/DDBJ databases">
        <authorList>
            <person name="Kallberg Y."/>
            <person name="Tangrot J."/>
            <person name="Rosling A."/>
        </authorList>
    </citation>
    <scope>NUCLEOTIDE SEQUENCE</scope>
    <source>
        <strain evidence="3">Wild A</strain>
    </source>
</reference>
<dbReference type="OrthoDB" id="2438462at2759"/>
<feature type="transmembrane region" description="Helical" evidence="2">
    <location>
        <begin position="240"/>
        <end position="260"/>
    </location>
</feature>
<keyword evidence="2" id="KW-0472">Membrane</keyword>
<feature type="region of interest" description="Disordered" evidence="1">
    <location>
        <begin position="343"/>
        <end position="431"/>
    </location>
</feature>